<dbReference type="CDD" id="cd00090">
    <property type="entry name" value="HTH_ARSR"/>
    <property type="match status" value="1"/>
</dbReference>
<gene>
    <name evidence="2" type="ORF">M8523_21035</name>
</gene>
<dbReference type="AlphaFoldDB" id="A0AA41YXR1"/>
<protein>
    <submittedName>
        <fullName evidence="2">Metalloregulator ArsR/SmtB family transcription factor</fullName>
    </submittedName>
</protein>
<dbReference type="PROSITE" id="PS50987">
    <property type="entry name" value="HTH_ARSR_2"/>
    <property type="match status" value="1"/>
</dbReference>
<dbReference type="Gene3D" id="1.10.10.10">
    <property type="entry name" value="Winged helix-like DNA-binding domain superfamily/Winged helix DNA-binding domain"/>
    <property type="match status" value="1"/>
</dbReference>
<proteinExistence type="predicted"/>
<dbReference type="Pfam" id="PF08241">
    <property type="entry name" value="Methyltransf_11"/>
    <property type="match status" value="1"/>
</dbReference>
<dbReference type="PANTHER" id="PTHR42912">
    <property type="entry name" value="METHYLTRANSFERASE"/>
    <property type="match status" value="1"/>
</dbReference>
<dbReference type="Proteomes" id="UP001165667">
    <property type="component" value="Unassembled WGS sequence"/>
</dbReference>
<sequence>MVSSFPTVLAALEAAGEETRLRLLALLLEAELTVSELVAILGQSQPRVSRHLKLLTEAGLVERHREGAWAFFAVAHRTPLADLAREVIRRLDPADSVLTADRARLAEVRAGRLAQAERYFATKAADWDRLRVLHVAEERVEQAVLDAVGPGPFHAMLDLGTGTGRMLELLAGRARRAVGIDGSPAMLSVARARLDRKALPQVQLRQGDLYALPVERDGYDLVVIHQVLHYLDEPGRAIREAARVLRPGGRLVVVDFAPHHEESLRDQHAHRRLGFARSEIDDLMTDAGLDIEASDDVSPLGHEAGKLTVSLWIGRDRRLLTDAPLTIPQRAVA</sequence>
<dbReference type="InterPro" id="IPR029063">
    <property type="entry name" value="SAM-dependent_MTases_sf"/>
</dbReference>
<dbReference type="EMBL" id="JAMOIM010000016">
    <property type="protein sequence ID" value="MCW6510506.1"/>
    <property type="molecule type" value="Genomic_DNA"/>
</dbReference>
<dbReference type="GO" id="GO:0008757">
    <property type="term" value="F:S-adenosylmethionine-dependent methyltransferase activity"/>
    <property type="evidence" value="ECO:0007669"/>
    <property type="project" value="InterPro"/>
</dbReference>
<dbReference type="Pfam" id="PF01022">
    <property type="entry name" value="HTH_5"/>
    <property type="match status" value="1"/>
</dbReference>
<dbReference type="InterPro" id="IPR036388">
    <property type="entry name" value="WH-like_DNA-bd_sf"/>
</dbReference>
<organism evidence="2 3">
    <name type="scientific">Lichenifustis flavocetrariae</name>
    <dbReference type="NCBI Taxonomy" id="2949735"/>
    <lineage>
        <taxon>Bacteria</taxon>
        <taxon>Pseudomonadati</taxon>
        <taxon>Pseudomonadota</taxon>
        <taxon>Alphaproteobacteria</taxon>
        <taxon>Hyphomicrobiales</taxon>
        <taxon>Lichenihabitantaceae</taxon>
        <taxon>Lichenifustis</taxon>
    </lineage>
</organism>
<dbReference type="NCBIfam" id="NF033788">
    <property type="entry name" value="HTH_metalloreg"/>
    <property type="match status" value="1"/>
</dbReference>
<dbReference type="SUPFAM" id="SSF46785">
    <property type="entry name" value="Winged helix' DNA-binding domain"/>
    <property type="match status" value="1"/>
</dbReference>
<dbReference type="PANTHER" id="PTHR42912:SF93">
    <property type="entry name" value="N6-ADENOSINE-METHYLTRANSFERASE TMT1A"/>
    <property type="match status" value="1"/>
</dbReference>
<dbReference type="InterPro" id="IPR001845">
    <property type="entry name" value="HTH_ArsR_DNA-bd_dom"/>
</dbReference>
<keyword evidence="3" id="KW-1185">Reference proteome</keyword>
<dbReference type="CDD" id="cd02440">
    <property type="entry name" value="AdoMet_MTases"/>
    <property type="match status" value="1"/>
</dbReference>
<dbReference type="Gene3D" id="3.40.50.150">
    <property type="entry name" value="Vaccinia Virus protein VP39"/>
    <property type="match status" value="1"/>
</dbReference>
<dbReference type="InterPro" id="IPR036390">
    <property type="entry name" value="WH_DNA-bd_sf"/>
</dbReference>
<evidence type="ECO:0000259" key="1">
    <source>
        <dbReference type="PROSITE" id="PS50987"/>
    </source>
</evidence>
<reference evidence="2" key="1">
    <citation type="submission" date="2022-05" db="EMBL/GenBank/DDBJ databases">
        <authorList>
            <person name="Pankratov T."/>
        </authorList>
    </citation>
    <scope>NUCLEOTIDE SEQUENCE</scope>
    <source>
        <strain evidence="2">BP6-180914</strain>
    </source>
</reference>
<feature type="domain" description="HTH arsR-type" evidence="1">
    <location>
        <begin position="1"/>
        <end position="95"/>
    </location>
</feature>
<dbReference type="GO" id="GO:0003700">
    <property type="term" value="F:DNA-binding transcription factor activity"/>
    <property type="evidence" value="ECO:0007669"/>
    <property type="project" value="InterPro"/>
</dbReference>
<dbReference type="InterPro" id="IPR013216">
    <property type="entry name" value="Methyltransf_11"/>
</dbReference>
<accession>A0AA41YXR1</accession>
<comment type="caution">
    <text evidence="2">The sequence shown here is derived from an EMBL/GenBank/DDBJ whole genome shotgun (WGS) entry which is preliminary data.</text>
</comment>
<name>A0AA41YXR1_9HYPH</name>
<evidence type="ECO:0000313" key="2">
    <source>
        <dbReference type="EMBL" id="MCW6510506.1"/>
    </source>
</evidence>
<dbReference type="InterPro" id="IPR011991">
    <property type="entry name" value="ArsR-like_HTH"/>
</dbReference>
<evidence type="ECO:0000313" key="3">
    <source>
        <dbReference type="Proteomes" id="UP001165667"/>
    </source>
</evidence>
<dbReference type="RefSeq" id="WP_282586885.1">
    <property type="nucleotide sequence ID" value="NZ_JAMOIM010000016.1"/>
</dbReference>
<dbReference type="SUPFAM" id="SSF53335">
    <property type="entry name" value="S-adenosyl-L-methionine-dependent methyltransferases"/>
    <property type="match status" value="1"/>
</dbReference>
<dbReference type="SMART" id="SM00418">
    <property type="entry name" value="HTH_ARSR"/>
    <property type="match status" value="1"/>
</dbReference>
<dbReference type="InterPro" id="IPR050508">
    <property type="entry name" value="Methyltransf_Superfamily"/>
</dbReference>
<dbReference type="PRINTS" id="PR00778">
    <property type="entry name" value="HTHARSR"/>
</dbReference>